<gene>
    <name evidence="1" type="ORF">TRSC58_02012</name>
</gene>
<proteinExistence type="predicted"/>
<comment type="caution">
    <text evidence="1">The sequence shown here is derived from an EMBL/GenBank/DDBJ whole genome shotgun (WGS) entry which is preliminary data.</text>
</comment>
<dbReference type="VEuPathDB" id="TriTrypDB:TRSC58_02012"/>
<dbReference type="OrthoDB" id="241072at2759"/>
<dbReference type="Proteomes" id="UP000031737">
    <property type="component" value="Unassembled WGS sequence"/>
</dbReference>
<accession>A0A061J483</accession>
<protein>
    <submittedName>
        <fullName evidence="1">Uncharacterized protein</fullName>
    </submittedName>
</protein>
<sequence>MIGCVPPVGFIKTGDGRTLPPRVERRGGCTQWITSRRMEKGEILWSESLFVFGVAAAGCGSLILTGDMEWNKTATTVWNAMVSKGGGKVTVWAIGFSALSRALLVASDCPTIANFMVEPQPISPRLDVVVLSLSTLLVKSYEKLKGASPLAPIPAAWLLIAMQEGSMPLRDPSETRVTWLSCFLPFSQRAARVSLKAAANAFLFIESVTKAGEVKVCCSALRTIPAKTQVRLHLGTSFDAAVCVEDDLKLRWESYCRSTESLVLGAL</sequence>
<evidence type="ECO:0000313" key="1">
    <source>
        <dbReference type="EMBL" id="ESL10258.1"/>
    </source>
</evidence>
<evidence type="ECO:0000313" key="2">
    <source>
        <dbReference type="Proteomes" id="UP000031737"/>
    </source>
</evidence>
<dbReference type="EMBL" id="AUPL01002012">
    <property type="protein sequence ID" value="ESL10258.1"/>
    <property type="molecule type" value="Genomic_DNA"/>
</dbReference>
<reference evidence="1 2" key="1">
    <citation type="submission" date="2013-07" db="EMBL/GenBank/DDBJ databases">
        <authorList>
            <person name="Stoco P.H."/>
            <person name="Wagner G."/>
            <person name="Gerber A."/>
            <person name="Zaha A."/>
            <person name="Thompson C."/>
            <person name="Bartholomeu D.C."/>
            <person name="Luckemeyer D.D."/>
            <person name="Bahia D."/>
            <person name="Loreto E."/>
            <person name="Prestes E.B."/>
            <person name="Lima F.M."/>
            <person name="Rodrigues-Luiz G."/>
            <person name="Vallejo G.A."/>
            <person name="Filho J.F."/>
            <person name="Monteiro K.M."/>
            <person name="Tyler K.M."/>
            <person name="de Almeida L.G."/>
            <person name="Ortiz M.F."/>
            <person name="Siervo M.A."/>
            <person name="de Moraes M.H."/>
            <person name="Cunha O.L."/>
            <person name="Mendonca-Neto R."/>
            <person name="Silva R."/>
            <person name="Teixeira S.M."/>
            <person name="Murta S.M."/>
            <person name="Sincero T.C."/>
            <person name="Mendes T.A."/>
            <person name="Urmenyi T.P."/>
            <person name="Silva V.G."/>
            <person name="da Rocha W.D."/>
            <person name="Andersson B."/>
            <person name="Romanha A.J."/>
            <person name="Steindel M."/>
            <person name="de Vasconcelos A.T."/>
            <person name="Grisard E.C."/>
        </authorList>
    </citation>
    <scope>NUCLEOTIDE SEQUENCE [LARGE SCALE GENOMIC DNA]</scope>
    <source>
        <strain evidence="1 2">SC58</strain>
    </source>
</reference>
<dbReference type="AlphaFoldDB" id="A0A061J483"/>
<organism evidence="1 2">
    <name type="scientific">Trypanosoma rangeli SC58</name>
    <dbReference type="NCBI Taxonomy" id="429131"/>
    <lineage>
        <taxon>Eukaryota</taxon>
        <taxon>Discoba</taxon>
        <taxon>Euglenozoa</taxon>
        <taxon>Kinetoplastea</taxon>
        <taxon>Metakinetoplastina</taxon>
        <taxon>Trypanosomatida</taxon>
        <taxon>Trypanosomatidae</taxon>
        <taxon>Trypanosoma</taxon>
        <taxon>Herpetosoma</taxon>
    </lineage>
</organism>
<name>A0A061J483_TRYRA</name>
<keyword evidence="2" id="KW-1185">Reference proteome</keyword>